<proteinExistence type="inferred from homology"/>
<gene>
    <name evidence="4" type="ORF">CFBP5507_24035</name>
</gene>
<keyword evidence="2" id="KW-0456">Lyase</keyword>
<evidence type="ECO:0000256" key="2">
    <source>
        <dbReference type="ARBA" id="ARBA00023239"/>
    </source>
</evidence>
<reference evidence="4" key="1">
    <citation type="submission" date="2022-10" db="EMBL/GenBank/DDBJ databases">
        <title>Complete genome sequence of Agrobacterium salinitolerans CFBP5507.</title>
        <authorList>
            <person name="Tchabashvili S."/>
            <person name="Yen H.-C."/>
            <person name="Haryono M."/>
            <person name="Lin Y.-C."/>
            <person name="Lai E.-M."/>
            <person name="Kuo C.-H."/>
        </authorList>
    </citation>
    <scope>NUCLEOTIDE SEQUENCE</scope>
    <source>
        <strain evidence="4">CFBP5507</strain>
    </source>
</reference>
<comment type="similarity">
    <text evidence="1 3">Belongs to the enoyl-CoA hydratase/isomerase family.</text>
</comment>
<dbReference type="PROSITE" id="PS00166">
    <property type="entry name" value="ENOYL_COA_HYDRATASE"/>
    <property type="match status" value="1"/>
</dbReference>
<dbReference type="InterPro" id="IPR029045">
    <property type="entry name" value="ClpP/crotonase-like_dom_sf"/>
</dbReference>
<organism evidence="4 5">
    <name type="scientific">Agrobacterium salinitolerans</name>
    <dbReference type="NCBI Taxonomy" id="1183413"/>
    <lineage>
        <taxon>Bacteria</taxon>
        <taxon>Pseudomonadati</taxon>
        <taxon>Pseudomonadota</taxon>
        <taxon>Alphaproteobacteria</taxon>
        <taxon>Hyphomicrobiales</taxon>
        <taxon>Rhizobiaceae</taxon>
        <taxon>Rhizobium/Agrobacterium group</taxon>
        <taxon>Agrobacterium</taxon>
    </lineage>
</organism>
<dbReference type="InterPro" id="IPR014748">
    <property type="entry name" value="Enoyl-CoA_hydra_C"/>
</dbReference>
<dbReference type="PANTHER" id="PTHR11941:SF54">
    <property type="entry name" value="ENOYL-COA HYDRATASE, MITOCHONDRIAL"/>
    <property type="match status" value="1"/>
</dbReference>
<evidence type="ECO:0000313" key="5">
    <source>
        <dbReference type="Proteomes" id="UP000298735"/>
    </source>
</evidence>
<name>A0A4Z1QXA0_9HYPH</name>
<dbReference type="Gene3D" id="3.90.226.10">
    <property type="entry name" value="2-enoyl-CoA Hydratase, Chain A, domain 1"/>
    <property type="match status" value="1"/>
</dbReference>
<dbReference type="InterPro" id="IPR018376">
    <property type="entry name" value="Enoyl-CoA_hyd/isom_CS"/>
</dbReference>
<dbReference type="GO" id="GO:0016829">
    <property type="term" value="F:lyase activity"/>
    <property type="evidence" value="ECO:0007669"/>
    <property type="project" value="UniProtKB-KW"/>
</dbReference>
<dbReference type="PANTHER" id="PTHR11941">
    <property type="entry name" value="ENOYL-COA HYDRATASE-RELATED"/>
    <property type="match status" value="1"/>
</dbReference>
<accession>A0A4Z1QXA0</accession>
<dbReference type="CDD" id="cd06558">
    <property type="entry name" value="crotonase-like"/>
    <property type="match status" value="1"/>
</dbReference>
<dbReference type="AlphaFoldDB" id="A0A4Z1QXA0"/>
<dbReference type="GO" id="GO:0006635">
    <property type="term" value="P:fatty acid beta-oxidation"/>
    <property type="evidence" value="ECO:0007669"/>
    <property type="project" value="TreeGrafter"/>
</dbReference>
<dbReference type="RefSeq" id="WP_137412168.1">
    <property type="nucleotide sequence ID" value="NZ_CP074392.1"/>
</dbReference>
<evidence type="ECO:0000313" key="4">
    <source>
        <dbReference type="EMBL" id="UYZ10686.1"/>
    </source>
</evidence>
<dbReference type="OrthoDB" id="9775794at2"/>
<dbReference type="KEGG" id="asal:CFBP5507_24035"/>
<sequence length="261" mass="28307">MSVVFNIENRIARVTINRPERMNAIDPATELELERIWHDIEKRDDISCVVLTGAGERAFSAGADLKGGATGIQKTGLEYWAESRPNGFGGIAFRKSLDIPVIARVNGFALGGGFEMVLGCDIVIASDTARFGLPEARVGRMPLDGGMVMLQRKIPFNQAMGVMLTGRQFSASDMQAFGIVNEVATPENLDEAVNRWVADIVACAPLSLRAIKQTVNRTGHLVPSEAQALRTPALLKALSSEDAQEGVLAFQEKRPPVWRGC</sequence>
<dbReference type="Gene3D" id="1.10.12.10">
    <property type="entry name" value="Lyase 2-enoyl-coa Hydratase, Chain A, domain 2"/>
    <property type="match status" value="1"/>
</dbReference>
<dbReference type="Proteomes" id="UP000298735">
    <property type="component" value="Chromosome Linear"/>
</dbReference>
<evidence type="ECO:0000256" key="1">
    <source>
        <dbReference type="ARBA" id="ARBA00005254"/>
    </source>
</evidence>
<dbReference type="Pfam" id="PF00378">
    <property type="entry name" value="ECH_1"/>
    <property type="match status" value="1"/>
</dbReference>
<dbReference type="SUPFAM" id="SSF52096">
    <property type="entry name" value="ClpP/crotonase"/>
    <property type="match status" value="1"/>
</dbReference>
<protein>
    <submittedName>
        <fullName evidence="4">Enoyl-CoA hydratase-related protein</fullName>
    </submittedName>
</protein>
<dbReference type="InterPro" id="IPR001753">
    <property type="entry name" value="Enoyl-CoA_hydra/iso"/>
</dbReference>
<dbReference type="EMBL" id="CP109969">
    <property type="protein sequence ID" value="UYZ10686.1"/>
    <property type="molecule type" value="Genomic_DNA"/>
</dbReference>
<evidence type="ECO:0000256" key="3">
    <source>
        <dbReference type="RuleBase" id="RU003707"/>
    </source>
</evidence>